<evidence type="ECO:0000313" key="3">
    <source>
        <dbReference type="Proteomes" id="UP000824540"/>
    </source>
</evidence>
<dbReference type="AlphaFoldDB" id="A0A8T2NM48"/>
<sequence>MKLEPQWRADLTHRVQLFEFELMDSEDDVGPTDPASLVLESDFLLGQDLQFGDNDTEHKILDPERDTEGGSGASSEP</sequence>
<evidence type="ECO:0000256" key="1">
    <source>
        <dbReference type="SAM" id="MobiDB-lite"/>
    </source>
</evidence>
<organism evidence="2 3">
    <name type="scientific">Albula glossodonta</name>
    <name type="common">roundjaw bonefish</name>
    <dbReference type="NCBI Taxonomy" id="121402"/>
    <lineage>
        <taxon>Eukaryota</taxon>
        <taxon>Metazoa</taxon>
        <taxon>Chordata</taxon>
        <taxon>Craniata</taxon>
        <taxon>Vertebrata</taxon>
        <taxon>Euteleostomi</taxon>
        <taxon>Actinopterygii</taxon>
        <taxon>Neopterygii</taxon>
        <taxon>Teleostei</taxon>
        <taxon>Albuliformes</taxon>
        <taxon>Albulidae</taxon>
        <taxon>Albula</taxon>
    </lineage>
</organism>
<gene>
    <name evidence="2" type="ORF">JZ751_028668</name>
</gene>
<dbReference type="Proteomes" id="UP000824540">
    <property type="component" value="Unassembled WGS sequence"/>
</dbReference>
<reference evidence="2" key="1">
    <citation type="thesis" date="2021" institute="BYU ScholarsArchive" country="Provo, UT, USA">
        <title>Applications of and Algorithms for Genome Assembly and Genomic Analyses with an Emphasis on Marine Teleosts.</title>
        <authorList>
            <person name="Pickett B.D."/>
        </authorList>
    </citation>
    <scope>NUCLEOTIDE SEQUENCE</scope>
    <source>
        <strain evidence="2">HI-2016</strain>
    </source>
</reference>
<proteinExistence type="predicted"/>
<keyword evidence="3" id="KW-1185">Reference proteome</keyword>
<evidence type="ECO:0000313" key="2">
    <source>
        <dbReference type="EMBL" id="KAG9337477.1"/>
    </source>
</evidence>
<feature type="region of interest" description="Disordered" evidence="1">
    <location>
        <begin position="53"/>
        <end position="77"/>
    </location>
</feature>
<protein>
    <submittedName>
        <fullName evidence="2">Uncharacterized protein</fullName>
    </submittedName>
</protein>
<comment type="caution">
    <text evidence="2">The sequence shown here is derived from an EMBL/GenBank/DDBJ whole genome shotgun (WGS) entry which is preliminary data.</text>
</comment>
<name>A0A8T2NM48_9TELE</name>
<accession>A0A8T2NM48</accession>
<feature type="compositionally biased region" description="Basic and acidic residues" evidence="1">
    <location>
        <begin position="55"/>
        <end position="68"/>
    </location>
</feature>
<dbReference type="EMBL" id="JAFBMS010000087">
    <property type="protein sequence ID" value="KAG9337477.1"/>
    <property type="molecule type" value="Genomic_DNA"/>
</dbReference>